<dbReference type="Gene3D" id="2.60.40.3780">
    <property type="match status" value="1"/>
</dbReference>
<proteinExistence type="predicted"/>
<feature type="active site" description="Nucleophile" evidence="7">
    <location>
        <position position="366"/>
    </location>
</feature>
<keyword evidence="5" id="KW-0012">Acyltransferase</keyword>
<evidence type="ECO:0000256" key="2">
    <source>
        <dbReference type="ARBA" id="ARBA00022679"/>
    </source>
</evidence>
<dbReference type="InterPro" id="IPR005490">
    <property type="entry name" value="LD_TPept_cat_dom"/>
</dbReference>
<feature type="compositionally biased region" description="Basic and acidic residues" evidence="8">
    <location>
        <begin position="43"/>
        <end position="61"/>
    </location>
</feature>
<dbReference type="PANTHER" id="PTHR30582:SF2">
    <property type="entry name" value="L,D-TRANSPEPTIDASE YCIB-RELATED"/>
    <property type="match status" value="1"/>
</dbReference>
<dbReference type="Pfam" id="PF03734">
    <property type="entry name" value="YkuD"/>
    <property type="match status" value="1"/>
</dbReference>
<evidence type="ECO:0000259" key="10">
    <source>
        <dbReference type="PROSITE" id="PS52029"/>
    </source>
</evidence>
<evidence type="ECO:0000256" key="4">
    <source>
        <dbReference type="ARBA" id="ARBA00022984"/>
    </source>
</evidence>
<comment type="pathway">
    <text evidence="1 7">Cell wall biogenesis; peptidoglycan biosynthesis.</text>
</comment>
<dbReference type="CDD" id="cd16913">
    <property type="entry name" value="YkuD_like"/>
    <property type="match status" value="1"/>
</dbReference>
<evidence type="ECO:0000256" key="9">
    <source>
        <dbReference type="SAM" id="SignalP"/>
    </source>
</evidence>
<organism evidence="11 12">
    <name type="scientific">Streptomyces gossypii</name>
    <dbReference type="NCBI Taxonomy" id="2883101"/>
    <lineage>
        <taxon>Bacteria</taxon>
        <taxon>Bacillati</taxon>
        <taxon>Actinomycetota</taxon>
        <taxon>Actinomycetes</taxon>
        <taxon>Kitasatosporales</taxon>
        <taxon>Streptomycetaceae</taxon>
        <taxon>Streptomyces</taxon>
    </lineage>
</organism>
<evidence type="ECO:0000256" key="6">
    <source>
        <dbReference type="ARBA" id="ARBA00023316"/>
    </source>
</evidence>
<feature type="domain" description="L,D-TPase catalytic" evidence="10">
    <location>
        <begin position="262"/>
        <end position="398"/>
    </location>
</feature>
<evidence type="ECO:0000256" key="5">
    <source>
        <dbReference type="ARBA" id="ARBA00023315"/>
    </source>
</evidence>
<accession>A0ABT2K3F7</accession>
<dbReference type="InterPro" id="IPR050979">
    <property type="entry name" value="LD-transpeptidase"/>
</dbReference>
<comment type="caution">
    <text evidence="11">The sequence shown here is derived from an EMBL/GenBank/DDBJ whole genome shotgun (WGS) entry which is preliminary data.</text>
</comment>
<reference evidence="11 12" key="1">
    <citation type="submission" date="2021-10" db="EMBL/GenBank/DDBJ databases">
        <title>Streptomyces gossypii sp. nov., isolated from soil collected from cotton field.</title>
        <authorList>
            <person name="Ge X."/>
            <person name="Chen X."/>
            <person name="Liu W."/>
        </authorList>
    </citation>
    <scope>NUCLEOTIDE SEQUENCE [LARGE SCALE GENOMIC DNA]</scope>
    <source>
        <strain evidence="11 12">N2-109</strain>
    </source>
</reference>
<evidence type="ECO:0000256" key="3">
    <source>
        <dbReference type="ARBA" id="ARBA00022960"/>
    </source>
</evidence>
<dbReference type="Proteomes" id="UP001156389">
    <property type="component" value="Unassembled WGS sequence"/>
</dbReference>
<dbReference type="Gene3D" id="2.60.40.3710">
    <property type="match status" value="1"/>
</dbReference>
<dbReference type="Pfam" id="PF17964">
    <property type="entry name" value="Big_10"/>
    <property type="match status" value="1"/>
</dbReference>
<keyword evidence="9" id="KW-0732">Signal</keyword>
<dbReference type="PANTHER" id="PTHR30582">
    <property type="entry name" value="L,D-TRANSPEPTIDASE"/>
    <property type="match status" value="1"/>
</dbReference>
<dbReference type="CDD" id="cd13432">
    <property type="entry name" value="LDT_IgD_like_2"/>
    <property type="match status" value="1"/>
</dbReference>
<dbReference type="Gene3D" id="2.40.440.10">
    <property type="entry name" value="L,D-transpeptidase catalytic domain-like"/>
    <property type="match status" value="1"/>
</dbReference>
<gene>
    <name evidence="11" type="ORF">LHJ74_33140</name>
</gene>
<evidence type="ECO:0000256" key="8">
    <source>
        <dbReference type="SAM" id="MobiDB-lite"/>
    </source>
</evidence>
<dbReference type="InterPro" id="IPR041280">
    <property type="entry name" value="Big_10"/>
</dbReference>
<protein>
    <submittedName>
        <fullName evidence="11">Ig-like domain-containing protein</fullName>
    </submittedName>
</protein>
<keyword evidence="12" id="KW-1185">Reference proteome</keyword>
<dbReference type="InterPro" id="IPR038063">
    <property type="entry name" value="Transpep_catalytic_dom"/>
</dbReference>
<name>A0ABT2K3F7_9ACTN</name>
<keyword evidence="6 7" id="KW-0961">Cell wall biogenesis/degradation</keyword>
<evidence type="ECO:0000313" key="12">
    <source>
        <dbReference type="Proteomes" id="UP001156389"/>
    </source>
</evidence>
<keyword evidence="4 7" id="KW-0573">Peptidoglycan synthesis</keyword>
<dbReference type="EMBL" id="JAJAGO010000026">
    <property type="protein sequence ID" value="MCT2594704.1"/>
    <property type="molecule type" value="Genomic_DNA"/>
</dbReference>
<feature type="active site" description="Proton donor/acceptor" evidence="7">
    <location>
        <position position="347"/>
    </location>
</feature>
<keyword evidence="2" id="KW-0808">Transferase</keyword>
<feature type="chain" id="PRO_5046821159" evidence="9">
    <location>
        <begin position="33"/>
        <end position="427"/>
    </location>
</feature>
<feature type="region of interest" description="Disordered" evidence="8">
    <location>
        <begin position="33"/>
        <end position="86"/>
    </location>
</feature>
<keyword evidence="3 7" id="KW-0133">Cell shape</keyword>
<evidence type="ECO:0000256" key="1">
    <source>
        <dbReference type="ARBA" id="ARBA00004752"/>
    </source>
</evidence>
<dbReference type="PROSITE" id="PS52029">
    <property type="entry name" value="LD_TPASE"/>
    <property type="match status" value="1"/>
</dbReference>
<dbReference type="RefSeq" id="WP_260222059.1">
    <property type="nucleotide sequence ID" value="NZ_JAJAGO010000026.1"/>
</dbReference>
<dbReference type="SUPFAM" id="SSF141523">
    <property type="entry name" value="L,D-transpeptidase catalytic domain-like"/>
    <property type="match status" value="1"/>
</dbReference>
<dbReference type="PROSITE" id="PS51257">
    <property type="entry name" value="PROKAR_LIPOPROTEIN"/>
    <property type="match status" value="1"/>
</dbReference>
<feature type="signal peptide" evidence="9">
    <location>
        <begin position="1"/>
        <end position="32"/>
    </location>
</feature>
<evidence type="ECO:0000256" key="7">
    <source>
        <dbReference type="PROSITE-ProRule" id="PRU01373"/>
    </source>
</evidence>
<evidence type="ECO:0000313" key="11">
    <source>
        <dbReference type="EMBL" id="MCT2594704.1"/>
    </source>
</evidence>
<sequence>MEKRVMTVGKHRKGIAAVAVLLSGVLTLTACGGDDEGGSGSGDKGKDKSSDSQSKADKAAADEASEARISIKPKDGSDTASINTGGKVTVSKGKLTEVAMVAEQSGTAVEGAIAADGKSWKPAAALERATKYEVKAVAKDSDGREAHEVSTFTTVSPENSFIGYFTPDDGKTVGVGMPVSINFDKPVSDKKAVQSAIKVNSSSGQKVVGHWFSATRLDFRPEEYWKAGSKVTVDLNLDGVDASNGVTGVQDKKVTFNVGHAQVSTVDVKSKKMTVVRDGKTIKTIPISAGSAENPTYNGEMVISEKFKETRMDGSTVGFTDKEGKGEYDIKDVPHAMRLSTSGTFIHGNYWGSDGIFGSANTSHGCVGLNDAKGAGDPKQDGAWFYENSMLGDVVVVKNSPDDTIKADNGLNGWNMSWDKWQGGSAV</sequence>